<dbReference type="PANTHER" id="PTHR14911:SF13">
    <property type="entry name" value="TRNA (GUANINE(6)-N2)-METHYLTRANSFERASE THUMP3"/>
    <property type="match status" value="1"/>
</dbReference>
<dbReference type="EMBL" id="FMKA01000005">
    <property type="protein sequence ID" value="SCP96484.1"/>
    <property type="molecule type" value="Genomic_DNA"/>
</dbReference>
<dbReference type="Proteomes" id="UP000199315">
    <property type="component" value="Unassembled WGS sequence"/>
</dbReference>
<sequence>MIQENYQNLINRQDIRKNLIEIKKAIREEDCKRALVYQTGGNFDLFIEFLGSEDAKTRKNAALILGELEDDELLPVLYNAYEKEEQLFVKSAYLVAMSNYDYREYLERLKERLESLMAKPAEETESKHVREESGILRDMILKYEKPKKHRFIAFHKPADIILTTNKHHKATVARQIPEDKITETAGGLRIQTKDLGNILPIRTYLELLFPVIADEDVAPEPALIADRLVEEDIVGMLENMHEGPAPFYFRLEIRSRMEMDKKASFAKRLSAAIEGKTDRKLINSTSNYEVEIRLVENKDGRFYVMLKLFTIKDKRFDYRKETVAASIHPVTAALVVELTKEFMKEDAQILDPFCGVGTMLIERNRAVSASPIYGIDSFGEAIEKARKNSMDENVIINYINRDFFDFRHEYQFDEIITNMPSKTGRMTDADLNHVYKNFFEKAEEVLTDSGVIIMYSGEKNLVKKYLRLNRNLKLMREFLMDQRHDTYVFVIGMKG</sequence>
<protein>
    <submittedName>
        <fullName evidence="2">Putative RNA methylase family UPF0020</fullName>
    </submittedName>
</protein>
<dbReference type="AlphaFoldDB" id="A0A1D3TRU9"/>
<dbReference type="STRING" id="1619234.SAMN05421730_100517"/>
<dbReference type="OrthoDB" id="1637728at2"/>
<dbReference type="SUPFAM" id="SSF48371">
    <property type="entry name" value="ARM repeat"/>
    <property type="match status" value="1"/>
</dbReference>
<proteinExistence type="predicted"/>
<evidence type="ECO:0000313" key="3">
    <source>
        <dbReference type="Proteomes" id="UP000199315"/>
    </source>
</evidence>
<dbReference type="GO" id="GO:0016423">
    <property type="term" value="F:tRNA (guanine) methyltransferase activity"/>
    <property type="evidence" value="ECO:0007669"/>
    <property type="project" value="TreeGrafter"/>
</dbReference>
<keyword evidence="2" id="KW-0808">Transferase</keyword>
<dbReference type="PANTHER" id="PTHR14911">
    <property type="entry name" value="THUMP DOMAIN-CONTAINING"/>
    <property type="match status" value="1"/>
</dbReference>
<name>A0A1D3TRU9_9FIRM</name>
<keyword evidence="2" id="KW-0489">Methyltransferase</keyword>
<accession>A0A1D3TRU9</accession>
<gene>
    <name evidence="2" type="ORF">SAMN05421730_100517</name>
</gene>
<dbReference type="InterPro" id="IPR016024">
    <property type="entry name" value="ARM-type_fold"/>
</dbReference>
<reference evidence="2 3" key="1">
    <citation type="submission" date="2016-09" db="EMBL/GenBank/DDBJ databases">
        <authorList>
            <person name="Capua I."/>
            <person name="De Benedictis P."/>
            <person name="Joannis T."/>
            <person name="Lombin L.H."/>
            <person name="Cattoli G."/>
        </authorList>
    </citation>
    <scope>NUCLEOTIDE SEQUENCE [LARGE SCALE GENOMIC DNA]</scope>
    <source>
        <strain evidence="2 3">GluBS11</strain>
    </source>
</reference>
<organism evidence="2 3">
    <name type="scientific">Anaerobium acetethylicum</name>
    <dbReference type="NCBI Taxonomy" id="1619234"/>
    <lineage>
        <taxon>Bacteria</taxon>
        <taxon>Bacillati</taxon>
        <taxon>Bacillota</taxon>
        <taxon>Clostridia</taxon>
        <taxon>Lachnospirales</taxon>
        <taxon>Lachnospiraceae</taxon>
        <taxon>Anaerobium</taxon>
    </lineage>
</organism>
<dbReference type="Pfam" id="PF01170">
    <property type="entry name" value="UPF0020"/>
    <property type="match status" value="1"/>
</dbReference>
<dbReference type="Gene3D" id="1.25.10.10">
    <property type="entry name" value="Leucine-rich Repeat Variant"/>
    <property type="match status" value="1"/>
</dbReference>
<dbReference type="GO" id="GO:0030488">
    <property type="term" value="P:tRNA methylation"/>
    <property type="evidence" value="ECO:0007669"/>
    <property type="project" value="TreeGrafter"/>
</dbReference>
<dbReference type="InterPro" id="IPR000241">
    <property type="entry name" value="RlmKL-like_Mtase"/>
</dbReference>
<feature type="domain" description="Ribosomal RNA large subunit methyltransferase K/L-like methyltransferase" evidence="1">
    <location>
        <begin position="318"/>
        <end position="473"/>
    </location>
</feature>
<keyword evidence="3" id="KW-1185">Reference proteome</keyword>
<dbReference type="SUPFAM" id="SSF53335">
    <property type="entry name" value="S-adenosyl-L-methionine-dependent methyltransferases"/>
    <property type="match status" value="1"/>
</dbReference>
<evidence type="ECO:0000313" key="2">
    <source>
        <dbReference type="EMBL" id="SCP96484.1"/>
    </source>
</evidence>
<dbReference type="InterPro" id="IPR011989">
    <property type="entry name" value="ARM-like"/>
</dbReference>
<dbReference type="CDD" id="cd02440">
    <property type="entry name" value="AdoMet_MTases"/>
    <property type="match status" value="1"/>
</dbReference>
<dbReference type="Gene3D" id="3.40.50.150">
    <property type="entry name" value="Vaccinia Virus protein VP39"/>
    <property type="match status" value="1"/>
</dbReference>
<dbReference type="RefSeq" id="WP_091231757.1">
    <property type="nucleotide sequence ID" value="NZ_FMKA01000005.1"/>
</dbReference>
<dbReference type="InterPro" id="IPR029063">
    <property type="entry name" value="SAM-dependent_MTases_sf"/>
</dbReference>
<evidence type="ECO:0000259" key="1">
    <source>
        <dbReference type="Pfam" id="PF01170"/>
    </source>
</evidence>